<sequence length="470" mass="53020">MPDKYKSLGSFHKYYTGASTAPCLTVVIGGNHEASGYMNDLFYGGWLAPKIYYLGAAGCIDVGGVRIAGYSGIYNSRHWGLGHYERAPFDSDTVRSVYHTREVEVRRLGMLGGREERPIDIIVSHDWPQRVAYGGNLEELFRKKKFLKKEVLDGSLGSPGGEWLLRELKPMWWFSAHLHVRYEATLRHEVSKGVREENDDMVGVEARKGPDCKVEEGIERLNEQFTRFLSLDKCLPRRQFLELLQIPRPEVEHGKEVRMTYDAEWMAVVKKTERWTSAGRGRVQVGNVERASKGEINDMEERIKARNGGTMDIKEEGFVMTAPGPRETEGRKMDRRMWKMGGVESLGNPQTDRIIDMIGIEHVTTVPWRGGGEGGGGGEERKTLSVEEVEKSVMDDDEIELDEEEEEDGGEGGGEGEDVEDDNEIDLDDEDEEGGDGNEIELEEKEEEEGRDTKKPRRGGMGMPEPVNKE</sequence>
<dbReference type="GO" id="GO:0000398">
    <property type="term" value="P:mRNA splicing, via spliceosome"/>
    <property type="evidence" value="ECO:0007669"/>
    <property type="project" value="TreeGrafter"/>
</dbReference>
<name>A0A9W7L5U3_9STRA</name>
<keyword evidence="4" id="KW-1185">Reference proteome</keyword>
<dbReference type="GO" id="GO:0005634">
    <property type="term" value="C:nucleus"/>
    <property type="evidence" value="ECO:0007669"/>
    <property type="project" value="TreeGrafter"/>
</dbReference>
<feature type="compositionally biased region" description="Acidic residues" evidence="1">
    <location>
        <begin position="395"/>
        <end position="450"/>
    </location>
</feature>
<dbReference type="EMBL" id="BRYA01000042">
    <property type="protein sequence ID" value="GMI34430.1"/>
    <property type="molecule type" value="Genomic_DNA"/>
</dbReference>
<dbReference type="AlphaFoldDB" id="A0A9W7L5U3"/>
<protein>
    <recommendedName>
        <fullName evidence="2">Lariat debranching enzyme C-terminal domain-containing protein</fullName>
    </recommendedName>
</protein>
<dbReference type="SMART" id="SM01124">
    <property type="entry name" value="DBR1"/>
    <property type="match status" value="1"/>
</dbReference>
<dbReference type="InterPro" id="IPR029052">
    <property type="entry name" value="Metallo-depent_PP-like"/>
</dbReference>
<evidence type="ECO:0000256" key="1">
    <source>
        <dbReference type="SAM" id="MobiDB-lite"/>
    </source>
</evidence>
<evidence type="ECO:0000259" key="2">
    <source>
        <dbReference type="SMART" id="SM01124"/>
    </source>
</evidence>
<dbReference type="Pfam" id="PF05011">
    <property type="entry name" value="DBR1"/>
    <property type="match status" value="1"/>
</dbReference>
<feature type="compositionally biased region" description="Basic and acidic residues" evidence="1">
    <location>
        <begin position="378"/>
        <end position="394"/>
    </location>
</feature>
<accession>A0A9W7L5U3</accession>
<dbReference type="InterPro" id="IPR007708">
    <property type="entry name" value="DBR1_C"/>
</dbReference>
<gene>
    <name evidence="3" type="ORF">TrCOL_g12815</name>
</gene>
<dbReference type="PANTHER" id="PTHR12849">
    <property type="entry name" value="RNA LARIAT DEBRANCHING ENZYME"/>
    <property type="match status" value="1"/>
</dbReference>
<dbReference type="OrthoDB" id="407609at2759"/>
<dbReference type="PANTHER" id="PTHR12849:SF0">
    <property type="entry name" value="LARIAT DEBRANCHING ENZYME"/>
    <property type="match status" value="1"/>
</dbReference>
<feature type="region of interest" description="Disordered" evidence="1">
    <location>
        <begin position="365"/>
        <end position="470"/>
    </location>
</feature>
<evidence type="ECO:0000313" key="3">
    <source>
        <dbReference type="EMBL" id="GMI34430.1"/>
    </source>
</evidence>
<dbReference type="GO" id="GO:0008419">
    <property type="term" value="F:RNA lariat debranching enzyme activity"/>
    <property type="evidence" value="ECO:0007669"/>
    <property type="project" value="TreeGrafter"/>
</dbReference>
<reference evidence="4" key="1">
    <citation type="journal article" date="2023" name="Commun. Biol.">
        <title>Genome analysis of Parmales, the sister group of diatoms, reveals the evolutionary specialization of diatoms from phago-mixotrophs to photoautotrophs.</title>
        <authorList>
            <person name="Ban H."/>
            <person name="Sato S."/>
            <person name="Yoshikawa S."/>
            <person name="Yamada K."/>
            <person name="Nakamura Y."/>
            <person name="Ichinomiya M."/>
            <person name="Sato N."/>
            <person name="Blanc-Mathieu R."/>
            <person name="Endo H."/>
            <person name="Kuwata A."/>
            <person name="Ogata H."/>
        </authorList>
    </citation>
    <scope>NUCLEOTIDE SEQUENCE [LARGE SCALE GENOMIC DNA]</scope>
</reference>
<organism evidence="3 4">
    <name type="scientific">Triparma columacea</name>
    <dbReference type="NCBI Taxonomy" id="722753"/>
    <lineage>
        <taxon>Eukaryota</taxon>
        <taxon>Sar</taxon>
        <taxon>Stramenopiles</taxon>
        <taxon>Ochrophyta</taxon>
        <taxon>Bolidophyceae</taxon>
        <taxon>Parmales</taxon>
        <taxon>Triparmaceae</taxon>
        <taxon>Triparma</taxon>
    </lineage>
</organism>
<proteinExistence type="predicted"/>
<evidence type="ECO:0000313" key="4">
    <source>
        <dbReference type="Proteomes" id="UP001165065"/>
    </source>
</evidence>
<dbReference type="Proteomes" id="UP001165065">
    <property type="component" value="Unassembled WGS sequence"/>
</dbReference>
<comment type="caution">
    <text evidence="3">The sequence shown here is derived from an EMBL/GenBank/DDBJ whole genome shotgun (WGS) entry which is preliminary data.</text>
</comment>
<feature type="domain" description="Lariat debranching enzyme C-terminal" evidence="2">
    <location>
        <begin position="214"/>
        <end position="364"/>
    </location>
</feature>
<dbReference type="SUPFAM" id="SSF56300">
    <property type="entry name" value="Metallo-dependent phosphatases"/>
    <property type="match status" value="1"/>
</dbReference>